<dbReference type="Pfam" id="PF07690">
    <property type="entry name" value="MFS_1"/>
    <property type="match status" value="1"/>
</dbReference>
<feature type="transmembrane region" description="Helical" evidence="6">
    <location>
        <begin position="29"/>
        <end position="50"/>
    </location>
</feature>
<dbReference type="InterPro" id="IPR020846">
    <property type="entry name" value="MFS_dom"/>
</dbReference>
<feature type="transmembrane region" description="Helical" evidence="6">
    <location>
        <begin position="224"/>
        <end position="246"/>
    </location>
</feature>
<evidence type="ECO:0000256" key="5">
    <source>
        <dbReference type="ARBA" id="ARBA00023136"/>
    </source>
</evidence>
<keyword evidence="3 6" id="KW-0812">Transmembrane</keyword>
<dbReference type="PROSITE" id="PS50850">
    <property type="entry name" value="MFS"/>
    <property type="match status" value="1"/>
</dbReference>
<name>A0AAU7DXF1_9MICO</name>
<evidence type="ECO:0000256" key="4">
    <source>
        <dbReference type="ARBA" id="ARBA00022989"/>
    </source>
</evidence>
<feature type="transmembrane region" description="Helical" evidence="6">
    <location>
        <begin position="289"/>
        <end position="306"/>
    </location>
</feature>
<evidence type="ECO:0000256" key="2">
    <source>
        <dbReference type="ARBA" id="ARBA00022475"/>
    </source>
</evidence>
<proteinExistence type="predicted"/>
<evidence type="ECO:0000256" key="1">
    <source>
        <dbReference type="ARBA" id="ARBA00004651"/>
    </source>
</evidence>
<dbReference type="InterPro" id="IPR050189">
    <property type="entry name" value="MFS_Efflux_Transporters"/>
</dbReference>
<dbReference type="InterPro" id="IPR011701">
    <property type="entry name" value="MFS"/>
</dbReference>
<evidence type="ECO:0000256" key="3">
    <source>
        <dbReference type="ARBA" id="ARBA00022692"/>
    </source>
</evidence>
<protein>
    <submittedName>
        <fullName evidence="8">MFS transporter</fullName>
    </submittedName>
</protein>
<dbReference type="PANTHER" id="PTHR43124:SF3">
    <property type="entry name" value="CHLORAMPHENICOL EFFLUX PUMP RV0191"/>
    <property type="match status" value="1"/>
</dbReference>
<keyword evidence="5 6" id="KW-0472">Membrane</keyword>
<comment type="subcellular location">
    <subcellularLocation>
        <location evidence="1">Cell membrane</location>
        <topology evidence="1">Multi-pass membrane protein</topology>
    </subcellularLocation>
</comment>
<feature type="domain" description="Major facilitator superfamily (MFS) profile" evidence="7">
    <location>
        <begin position="29"/>
        <end position="401"/>
    </location>
</feature>
<dbReference type="GO" id="GO:0005886">
    <property type="term" value="C:plasma membrane"/>
    <property type="evidence" value="ECO:0007669"/>
    <property type="project" value="UniProtKB-SubCell"/>
</dbReference>
<evidence type="ECO:0000259" key="7">
    <source>
        <dbReference type="PROSITE" id="PS50850"/>
    </source>
</evidence>
<evidence type="ECO:0000313" key="8">
    <source>
        <dbReference type="EMBL" id="XBH22822.1"/>
    </source>
</evidence>
<dbReference type="SUPFAM" id="SSF103473">
    <property type="entry name" value="MFS general substrate transporter"/>
    <property type="match status" value="1"/>
</dbReference>
<reference evidence="8" key="1">
    <citation type="submission" date="2024-02" db="EMBL/GenBank/DDBJ databases">
        <title>Tomenella chthoni gen. nov. sp. nov., a member of the family Jonesiaceae isolated from bat guano.</title>
        <authorList>
            <person name="Miller S.L."/>
            <person name="King J."/>
            <person name="Sankaranarayanan K."/>
            <person name="Lawson P.A."/>
        </authorList>
    </citation>
    <scope>NUCLEOTIDE SEQUENCE</scope>
    <source>
        <strain evidence="8">BS-20</strain>
    </source>
</reference>
<accession>A0AAU7DXF1</accession>
<sequence length="412" mass="42446">MSLTNDALTDTEAHAVDAAKTDLKSAMPALVALAVSIFVAMTTELLPVGLLPQMGAAFGKSITEVGVLVTIYAGMVAVFSIPLTIWTKRVPRKQLLLTMLITFAISSILVAASPNFTVMAIGRAIGGASHALFFAVALGYPARILRPWDLGKGMAITGAGVSLGHVVGVPLATALGVATNWRWAFGAVAIMAVLLCMVVAKVLPSVPNPIAQVKTVRPPGAVTAFSAVMTVNLLLYLGHYTAYTYINPLLRDAGASESFVAIALLVFGAVGIIGLLAAGSQMDTRPRKALLVTMVAFVAGLVLLYFSGSSLVATVGSAAIWCVAFGSAPAFFTTAAIRTNAVTPDMSAAWINATANVGIAMGAVTGAKIIDASNLQGVSLGAAGIFAVCTIVVFFAKRGFPHADPKIIQTIK</sequence>
<feature type="transmembrane region" description="Helical" evidence="6">
    <location>
        <begin position="95"/>
        <end position="114"/>
    </location>
</feature>
<feature type="transmembrane region" description="Helical" evidence="6">
    <location>
        <begin position="183"/>
        <end position="203"/>
    </location>
</feature>
<feature type="transmembrane region" description="Helical" evidence="6">
    <location>
        <begin position="318"/>
        <end position="337"/>
    </location>
</feature>
<dbReference type="GO" id="GO:0022857">
    <property type="term" value="F:transmembrane transporter activity"/>
    <property type="evidence" value="ECO:0007669"/>
    <property type="project" value="InterPro"/>
</dbReference>
<organism evidence="8">
    <name type="scientific">Jonesiaceae bacterium BS-20</name>
    <dbReference type="NCBI Taxonomy" id="3120821"/>
    <lineage>
        <taxon>Bacteria</taxon>
        <taxon>Bacillati</taxon>
        <taxon>Actinomycetota</taxon>
        <taxon>Actinomycetes</taxon>
        <taxon>Micrococcales</taxon>
        <taxon>Jonesiaceae</taxon>
    </lineage>
</organism>
<evidence type="ECO:0000256" key="6">
    <source>
        <dbReference type="SAM" id="Phobius"/>
    </source>
</evidence>
<keyword evidence="4 6" id="KW-1133">Transmembrane helix</keyword>
<feature type="transmembrane region" description="Helical" evidence="6">
    <location>
        <begin position="349"/>
        <end position="370"/>
    </location>
</feature>
<gene>
    <name evidence="8" type="ORF">V5R04_06300</name>
</gene>
<feature type="transmembrane region" description="Helical" evidence="6">
    <location>
        <begin position="258"/>
        <end position="277"/>
    </location>
</feature>
<dbReference type="AlphaFoldDB" id="A0AAU7DXF1"/>
<keyword evidence="2" id="KW-1003">Cell membrane</keyword>
<feature type="transmembrane region" description="Helical" evidence="6">
    <location>
        <begin position="120"/>
        <end position="142"/>
    </location>
</feature>
<dbReference type="PANTHER" id="PTHR43124">
    <property type="entry name" value="PURINE EFFLUX PUMP PBUE"/>
    <property type="match status" value="1"/>
</dbReference>
<feature type="transmembrane region" description="Helical" evidence="6">
    <location>
        <begin position="62"/>
        <end position="83"/>
    </location>
</feature>
<feature type="transmembrane region" description="Helical" evidence="6">
    <location>
        <begin position="376"/>
        <end position="396"/>
    </location>
</feature>
<feature type="transmembrane region" description="Helical" evidence="6">
    <location>
        <begin position="154"/>
        <end position="177"/>
    </location>
</feature>
<dbReference type="Gene3D" id="1.20.1250.20">
    <property type="entry name" value="MFS general substrate transporter like domains"/>
    <property type="match status" value="1"/>
</dbReference>
<dbReference type="InterPro" id="IPR036259">
    <property type="entry name" value="MFS_trans_sf"/>
</dbReference>
<dbReference type="EMBL" id="CP146203">
    <property type="protein sequence ID" value="XBH22822.1"/>
    <property type="molecule type" value="Genomic_DNA"/>
</dbReference>
<dbReference type="CDD" id="cd17324">
    <property type="entry name" value="MFS_NepI_like"/>
    <property type="match status" value="1"/>
</dbReference>